<dbReference type="InterPro" id="IPR029055">
    <property type="entry name" value="Ntn_hydrolases_N"/>
</dbReference>
<dbReference type="InterPro" id="IPR001962">
    <property type="entry name" value="Asn_synthase"/>
</dbReference>
<dbReference type="GO" id="GO:0005524">
    <property type="term" value="F:ATP binding"/>
    <property type="evidence" value="ECO:0007669"/>
    <property type="project" value="UniProtKB-KW"/>
</dbReference>
<keyword evidence="7" id="KW-0061">Asparagine biosynthesis</keyword>
<comment type="pathway">
    <text evidence="1">Amino-acid biosynthesis; L-asparagine biosynthesis; L-asparagine from L-aspartate (L-Gln route): step 1/1.</text>
</comment>
<reference evidence="12" key="1">
    <citation type="journal article" date="2020" name="Nature">
        <title>Giant virus diversity and host interactions through global metagenomics.</title>
        <authorList>
            <person name="Schulz F."/>
            <person name="Roux S."/>
            <person name="Paez-Espino D."/>
            <person name="Jungbluth S."/>
            <person name="Walsh D.A."/>
            <person name="Denef V.J."/>
            <person name="McMahon K.D."/>
            <person name="Konstantinidis K.T."/>
            <person name="Eloe-Fadrosh E.A."/>
            <person name="Kyrpides N.C."/>
            <person name="Woyke T."/>
        </authorList>
    </citation>
    <scope>NUCLEOTIDE SEQUENCE</scope>
    <source>
        <strain evidence="12">GVMAG-M-3300023184-62</strain>
    </source>
</reference>
<evidence type="ECO:0000256" key="3">
    <source>
        <dbReference type="ARBA" id="ARBA00022598"/>
    </source>
</evidence>
<dbReference type="Gene3D" id="3.60.20.10">
    <property type="entry name" value="Glutamine Phosphoribosylpyrophosphate, subunit 1, domain 1"/>
    <property type="match status" value="1"/>
</dbReference>
<proteinExistence type="predicted"/>
<dbReference type="PIRSF" id="PIRSF001589">
    <property type="entry name" value="Asn_synthetase_glu-h"/>
    <property type="match status" value="1"/>
</dbReference>
<evidence type="ECO:0000259" key="11">
    <source>
        <dbReference type="PROSITE" id="PS51278"/>
    </source>
</evidence>
<evidence type="ECO:0000256" key="1">
    <source>
        <dbReference type="ARBA" id="ARBA00005187"/>
    </source>
</evidence>
<dbReference type="AlphaFoldDB" id="A0A6C0IF15"/>
<keyword evidence="3" id="KW-0436">Ligase</keyword>
<evidence type="ECO:0000256" key="2">
    <source>
        <dbReference type="ARBA" id="ARBA00012737"/>
    </source>
</evidence>
<dbReference type="GO" id="GO:0005829">
    <property type="term" value="C:cytosol"/>
    <property type="evidence" value="ECO:0007669"/>
    <property type="project" value="TreeGrafter"/>
</dbReference>
<keyword evidence="5" id="KW-0547">Nucleotide-binding</keyword>
<evidence type="ECO:0000313" key="12">
    <source>
        <dbReference type="EMBL" id="QHT90103.1"/>
    </source>
</evidence>
<keyword evidence="8" id="KW-0315">Glutamine amidotransferase</keyword>
<evidence type="ECO:0000256" key="10">
    <source>
        <dbReference type="ARBA" id="ARBA00048741"/>
    </source>
</evidence>
<dbReference type="Pfam" id="PF13537">
    <property type="entry name" value="GATase_7"/>
    <property type="match status" value="1"/>
</dbReference>
<evidence type="ECO:0000256" key="4">
    <source>
        <dbReference type="ARBA" id="ARBA00022605"/>
    </source>
</evidence>
<evidence type="ECO:0000256" key="8">
    <source>
        <dbReference type="ARBA" id="ARBA00022962"/>
    </source>
</evidence>
<dbReference type="CDD" id="cd01991">
    <property type="entry name" value="Asn_synthase_B_C"/>
    <property type="match status" value="1"/>
</dbReference>
<dbReference type="InterPro" id="IPR017932">
    <property type="entry name" value="GATase_2_dom"/>
</dbReference>
<evidence type="ECO:0000256" key="6">
    <source>
        <dbReference type="ARBA" id="ARBA00022840"/>
    </source>
</evidence>
<dbReference type="CDD" id="cd00712">
    <property type="entry name" value="AsnB"/>
    <property type="match status" value="1"/>
</dbReference>
<comment type="catalytic activity">
    <reaction evidence="10">
        <text>L-aspartate + L-glutamine + ATP + H2O = L-asparagine + L-glutamate + AMP + diphosphate + H(+)</text>
        <dbReference type="Rhea" id="RHEA:12228"/>
        <dbReference type="ChEBI" id="CHEBI:15377"/>
        <dbReference type="ChEBI" id="CHEBI:15378"/>
        <dbReference type="ChEBI" id="CHEBI:29985"/>
        <dbReference type="ChEBI" id="CHEBI:29991"/>
        <dbReference type="ChEBI" id="CHEBI:30616"/>
        <dbReference type="ChEBI" id="CHEBI:33019"/>
        <dbReference type="ChEBI" id="CHEBI:58048"/>
        <dbReference type="ChEBI" id="CHEBI:58359"/>
        <dbReference type="ChEBI" id="CHEBI:456215"/>
        <dbReference type="EC" id="6.3.5.4"/>
    </reaction>
</comment>
<dbReference type="PANTHER" id="PTHR11772">
    <property type="entry name" value="ASPARAGINE SYNTHETASE"/>
    <property type="match status" value="1"/>
</dbReference>
<feature type="domain" description="Glutamine amidotransferase type-2" evidence="11">
    <location>
        <begin position="2"/>
        <end position="199"/>
    </location>
</feature>
<dbReference type="InterPro" id="IPR050795">
    <property type="entry name" value="Asn_Synthetase"/>
</dbReference>
<dbReference type="Gene3D" id="3.40.50.620">
    <property type="entry name" value="HUPs"/>
    <property type="match status" value="1"/>
</dbReference>
<organism evidence="12">
    <name type="scientific">viral metagenome</name>
    <dbReference type="NCBI Taxonomy" id="1070528"/>
    <lineage>
        <taxon>unclassified sequences</taxon>
        <taxon>metagenomes</taxon>
        <taxon>organismal metagenomes</taxon>
    </lineage>
</organism>
<dbReference type="EMBL" id="MN740152">
    <property type="protein sequence ID" value="QHT90103.1"/>
    <property type="molecule type" value="Genomic_DNA"/>
</dbReference>
<dbReference type="InterPro" id="IPR006426">
    <property type="entry name" value="Asn_synth_AEB"/>
</dbReference>
<sequence length="550" mass="61680">MCGIFASYGEATCQCECQPLPADVNHALEQLKARGPEGTHHIRPAPHVNLGFTRLAINGLSDCGMQPFISLQGRLHVVCNGEIYNHVELSAKYDIPNTSGSDCEVLGPLFHKLKNPVVWAQALDGVFAIALYDKATDRIYVARDPYGVRPLYYGYYYSETSSETPKKTIVFASEIKALTPYCENIEPFPPGYVGYYHENTLRIRRFHRVPTQKNLSLVDNPTAAMATLKTALESAVQKRLMTERPVAALLSGGVDSSLIAALVQKNLKALGKPPLETFSIGFAGSPDLHYARLVADHIGSKHHEIIATPDDFFQAIPEVIHSIESFDITTVRASVGNWLVAKAIRTQTDCKVVFNGDGADEVFGSYLYFYNAPSDEAFEDDCTRLLETIHHFDVLRSDRCISSHGLEPRTPFLDKNFVAVARSIPTVWRRPVMGVRPEKGILRKAFEDDGLLPTEVLWRRKEAFSDGVSQQTKSWYQEAQERIQGLISMPPIGFLADRFPDMTPQTLEAYYYRVIYTNFYGEETVTQPYFWLPRWCGDATDPSARTLAIY</sequence>
<dbReference type="Pfam" id="PF00733">
    <property type="entry name" value="Asn_synthase"/>
    <property type="match status" value="2"/>
</dbReference>
<dbReference type="EC" id="6.3.5.4" evidence="2"/>
<evidence type="ECO:0000256" key="7">
    <source>
        <dbReference type="ARBA" id="ARBA00022888"/>
    </source>
</evidence>
<dbReference type="NCBIfam" id="TIGR01536">
    <property type="entry name" value="asn_synth_AEB"/>
    <property type="match status" value="1"/>
</dbReference>
<dbReference type="SUPFAM" id="SSF52402">
    <property type="entry name" value="Adenine nucleotide alpha hydrolases-like"/>
    <property type="match status" value="1"/>
</dbReference>
<accession>A0A6C0IF15</accession>
<dbReference type="GO" id="GO:0006529">
    <property type="term" value="P:asparagine biosynthetic process"/>
    <property type="evidence" value="ECO:0007669"/>
    <property type="project" value="UniProtKB-KW"/>
</dbReference>
<dbReference type="GO" id="GO:0004066">
    <property type="term" value="F:asparagine synthase (glutamine-hydrolyzing) activity"/>
    <property type="evidence" value="ECO:0007669"/>
    <property type="project" value="UniProtKB-EC"/>
</dbReference>
<keyword evidence="6" id="KW-0067">ATP-binding</keyword>
<dbReference type="InterPro" id="IPR033738">
    <property type="entry name" value="AsnB_N"/>
</dbReference>
<keyword evidence="4" id="KW-0028">Amino-acid biosynthesis</keyword>
<dbReference type="SUPFAM" id="SSF56235">
    <property type="entry name" value="N-terminal nucleophile aminohydrolases (Ntn hydrolases)"/>
    <property type="match status" value="1"/>
</dbReference>
<dbReference type="PROSITE" id="PS51278">
    <property type="entry name" value="GATASE_TYPE_2"/>
    <property type="match status" value="1"/>
</dbReference>
<evidence type="ECO:0000256" key="9">
    <source>
        <dbReference type="ARBA" id="ARBA00030234"/>
    </source>
</evidence>
<dbReference type="PANTHER" id="PTHR11772:SF23">
    <property type="entry name" value="ASPARAGINE SYNTHETASE [GLUTAMINE-HYDROLYZING]"/>
    <property type="match status" value="1"/>
</dbReference>
<evidence type="ECO:0000256" key="5">
    <source>
        <dbReference type="ARBA" id="ARBA00022741"/>
    </source>
</evidence>
<protein>
    <recommendedName>
        <fullName evidence="2">asparagine synthase (glutamine-hydrolyzing)</fullName>
        <ecNumber evidence="2">6.3.5.4</ecNumber>
    </recommendedName>
    <alternativeName>
        <fullName evidence="9">Glutamine-dependent asparagine synthetase</fullName>
    </alternativeName>
</protein>
<name>A0A6C0IF15_9ZZZZ</name>
<dbReference type="InterPro" id="IPR014729">
    <property type="entry name" value="Rossmann-like_a/b/a_fold"/>
</dbReference>